<evidence type="ECO:0000313" key="3">
    <source>
        <dbReference type="Proteomes" id="UP000053766"/>
    </source>
</evidence>
<organism evidence="2 3">
    <name type="scientific">Dictyocaulus viviparus</name>
    <name type="common">Bovine lungworm</name>
    <dbReference type="NCBI Taxonomy" id="29172"/>
    <lineage>
        <taxon>Eukaryota</taxon>
        <taxon>Metazoa</taxon>
        <taxon>Ecdysozoa</taxon>
        <taxon>Nematoda</taxon>
        <taxon>Chromadorea</taxon>
        <taxon>Rhabditida</taxon>
        <taxon>Rhabditina</taxon>
        <taxon>Rhabditomorpha</taxon>
        <taxon>Strongyloidea</taxon>
        <taxon>Metastrongylidae</taxon>
        <taxon>Dictyocaulus</taxon>
    </lineage>
</organism>
<evidence type="ECO:0008006" key="4">
    <source>
        <dbReference type="Google" id="ProtNLM"/>
    </source>
</evidence>
<dbReference type="STRING" id="29172.A0A0D8XLV2"/>
<gene>
    <name evidence="2" type="ORF">DICVIV_09269</name>
</gene>
<dbReference type="InterPro" id="IPR036249">
    <property type="entry name" value="Thioredoxin-like_sf"/>
</dbReference>
<sequence length="882" mass="102659">MRDFSDYPSSQNPTLVSSAAQSTTDTIDENVFDSSVVLNDEEDINAVACVDVNIVQSLRRVFTAKNMAKLVLFFFGVVLSNYLWNIFVEVYSRPTILKPRGPLPFFSNSSRNYVLDYYNGDFQLEQILRDYDLLFVMYYAPWSFHSRNLKHPYEVIAFIFHSHKNVRFVAVNCWTTAGECRKVYKIYQYPVIVAYSSNVHTIYQGEQSVDHLYRWVVNIRNPLRYIGSTEVLENLKHECHLSVVGYFPFKNISTPCQYRSFAAAAMMLHSGLLEAEYTCLGVITSTHLANEIRMRFEGDIVVYTQGNETMTEWPLSISFTAENIVEWVKRKRSEAVVKWIQFNRNTEYMTEQFAKLLNESAVLLLVTPLAVVYRGQPDILIFTELAKEYWNCDEGNLSLPRNAENHRIVSSNDILACAQILEGIVKMDLCCRSLLPAVDWNIACASSAKYKWEDEENVVKVSYDEHLRSHWTEQRKQVFYKVAHSLYAILSRCCSEYERISQRELTSVHKANAIKLSQDHEIEMTSLCMRGRLFNYMKYPLINKDLNPFEGSRPNENTIRGTGCSRRHENDTLTFVVLDSIHYYYFLNKWGLQNAQLPLIIAIDTKRELFSVMDGSLSQYRVREFISDYHSNLVSDHLLSEEDSTSRFIEGNEAQTCNNKQLKEENQVIERLTLLTLHNLIENRRNTTHDVVVFFSGGVWHTPSAIAMHVYHSTASYFASSRDLIKFYVIDTTRNEMPYNFNFERIPAIVIFLANRTDVSWKYPDSLPISHPNLLSFVLSHCSIRLRWKMALTNCGRVCVIQNRRRLYKRKEKLLIAIYGIKGRLYQTEHIKRIDHLVKQLRVVRRLLNVLHIALRQYETLAEDSVTSLLHGSLFEDYFKDM</sequence>
<name>A0A0D8XLV2_DICVI</name>
<dbReference type="Gene3D" id="3.40.30.10">
    <property type="entry name" value="Glutaredoxin"/>
    <property type="match status" value="2"/>
</dbReference>
<protein>
    <recommendedName>
        <fullName evidence="4">Thioredoxin domain-containing protein</fullName>
    </recommendedName>
</protein>
<keyword evidence="3" id="KW-1185">Reference proteome</keyword>
<accession>A0A0D8XLV2</accession>
<reference evidence="2 3" key="1">
    <citation type="submission" date="2013-11" db="EMBL/GenBank/DDBJ databases">
        <title>Draft genome of the bovine lungworm Dictyocaulus viviparus.</title>
        <authorList>
            <person name="Mitreva M."/>
        </authorList>
    </citation>
    <scope>NUCLEOTIDE SEQUENCE [LARGE SCALE GENOMIC DNA]</scope>
    <source>
        <strain evidence="2 3">HannoverDv2000</strain>
    </source>
</reference>
<dbReference type="OrthoDB" id="1910803at2759"/>
<dbReference type="PANTHER" id="PTHR46497:SF1">
    <property type="entry name" value="THIOREDOXIN DOMAIN-CONTAINING PROTEIN 11"/>
    <property type="match status" value="1"/>
</dbReference>
<dbReference type="EMBL" id="KN716454">
    <property type="protein sequence ID" value="KJH44712.1"/>
    <property type="molecule type" value="Genomic_DNA"/>
</dbReference>
<proteinExistence type="predicted"/>
<reference evidence="3" key="2">
    <citation type="journal article" date="2016" name="Sci. Rep.">
        <title>Dictyocaulus viviparus genome, variome and transcriptome elucidate lungworm biology and support future intervention.</title>
        <authorList>
            <person name="McNulty S.N."/>
            <person name="Strube C."/>
            <person name="Rosa B.A."/>
            <person name="Martin J.C."/>
            <person name="Tyagi R."/>
            <person name="Choi Y.J."/>
            <person name="Wang Q."/>
            <person name="Hallsworth Pepin K."/>
            <person name="Zhang X."/>
            <person name="Ozersky P."/>
            <person name="Wilson R.K."/>
            <person name="Sternberg P.W."/>
            <person name="Gasser R.B."/>
            <person name="Mitreva M."/>
        </authorList>
    </citation>
    <scope>NUCLEOTIDE SEQUENCE [LARGE SCALE GENOMIC DNA]</scope>
    <source>
        <strain evidence="3">HannoverDv2000</strain>
    </source>
</reference>
<keyword evidence="1" id="KW-0812">Transmembrane</keyword>
<dbReference type="InterPro" id="IPR052792">
    <property type="entry name" value="Thioredoxin_dom-contain_11"/>
</dbReference>
<dbReference type="PANTHER" id="PTHR46497">
    <property type="entry name" value="THIOREDOXIN DOMAIN-CONTAINING PROTEIN 11"/>
    <property type="match status" value="1"/>
</dbReference>
<evidence type="ECO:0000256" key="1">
    <source>
        <dbReference type="SAM" id="Phobius"/>
    </source>
</evidence>
<feature type="transmembrane region" description="Helical" evidence="1">
    <location>
        <begin position="67"/>
        <end position="84"/>
    </location>
</feature>
<keyword evidence="1" id="KW-1133">Transmembrane helix</keyword>
<dbReference type="AlphaFoldDB" id="A0A0D8XLV2"/>
<dbReference type="Proteomes" id="UP000053766">
    <property type="component" value="Unassembled WGS sequence"/>
</dbReference>
<keyword evidence="1" id="KW-0472">Membrane</keyword>
<dbReference type="SUPFAM" id="SSF52833">
    <property type="entry name" value="Thioredoxin-like"/>
    <property type="match status" value="2"/>
</dbReference>
<evidence type="ECO:0000313" key="2">
    <source>
        <dbReference type="EMBL" id="KJH44712.1"/>
    </source>
</evidence>